<accession>A0ABY5H5F1</accession>
<dbReference type="NCBIfam" id="TIGR00229">
    <property type="entry name" value="sensory_box"/>
    <property type="match status" value="4"/>
</dbReference>
<dbReference type="SUPFAM" id="SSF55781">
    <property type="entry name" value="GAF domain-like"/>
    <property type="match status" value="2"/>
</dbReference>
<evidence type="ECO:0000256" key="2">
    <source>
        <dbReference type="ARBA" id="ARBA00022777"/>
    </source>
</evidence>
<evidence type="ECO:0000259" key="8">
    <source>
        <dbReference type="PROSITE" id="PS50113"/>
    </source>
</evidence>
<feature type="modified residue" description="4-aspartylphosphate" evidence="3">
    <location>
        <position position="1946"/>
    </location>
</feature>
<dbReference type="SMART" id="SM00091">
    <property type="entry name" value="PAS"/>
    <property type="match status" value="5"/>
</dbReference>
<dbReference type="InterPro" id="IPR013767">
    <property type="entry name" value="PAS_fold"/>
</dbReference>
<dbReference type="InterPro" id="IPR029787">
    <property type="entry name" value="Nucleotide_cyclase"/>
</dbReference>
<dbReference type="Pfam" id="PF00990">
    <property type="entry name" value="GGDEF"/>
    <property type="match status" value="1"/>
</dbReference>
<keyword evidence="3" id="KW-0597">Phosphoprotein</keyword>
<dbReference type="InterPro" id="IPR011006">
    <property type="entry name" value="CheY-like_superfamily"/>
</dbReference>
<keyword evidence="12" id="KW-1185">Reference proteome</keyword>
<dbReference type="InterPro" id="IPR000160">
    <property type="entry name" value="GGDEF_dom"/>
</dbReference>
<dbReference type="SMART" id="SM00267">
    <property type="entry name" value="GGDEF"/>
    <property type="match status" value="1"/>
</dbReference>
<dbReference type="CDD" id="cd01948">
    <property type="entry name" value="EAL"/>
    <property type="match status" value="1"/>
</dbReference>
<dbReference type="PROSITE" id="PS50112">
    <property type="entry name" value="PAS"/>
    <property type="match status" value="5"/>
</dbReference>
<feature type="domain" description="PAS" evidence="7">
    <location>
        <begin position="1323"/>
        <end position="1372"/>
    </location>
</feature>
<dbReference type="CDD" id="cd00130">
    <property type="entry name" value="PAS"/>
    <property type="match status" value="5"/>
</dbReference>
<evidence type="ECO:0000259" key="6">
    <source>
        <dbReference type="PROSITE" id="PS50110"/>
    </source>
</evidence>
<feature type="transmembrane region" description="Helical" evidence="5">
    <location>
        <begin position="43"/>
        <end position="62"/>
    </location>
</feature>
<feature type="domain" description="GGDEF" evidence="10">
    <location>
        <begin position="1483"/>
        <end position="1616"/>
    </location>
</feature>
<dbReference type="InterPro" id="IPR001610">
    <property type="entry name" value="PAC"/>
</dbReference>
<dbReference type="InterPro" id="IPR001789">
    <property type="entry name" value="Sig_transdc_resp-reg_receiver"/>
</dbReference>
<dbReference type="SMART" id="SM00448">
    <property type="entry name" value="REC"/>
    <property type="match status" value="1"/>
</dbReference>
<feature type="compositionally biased region" description="Polar residues" evidence="4">
    <location>
        <begin position="963"/>
        <end position="973"/>
    </location>
</feature>
<dbReference type="Gene3D" id="3.40.50.2300">
    <property type="match status" value="1"/>
</dbReference>
<feature type="transmembrane region" description="Helical" evidence="5">
    <location>
        <begin position="171"/>
        <end position="189"/>
    </location>
</feature>
<feature type="domain" description="PAC" evidence="8">
    <location>
        <begin position="852"/>
        <end position="903"/>
    </location>
</feature>
<gene>
    <name evidence="11" type="ORF">KDW96_16005</name>
</gene>
<dbReference type="RefSeq" id="WP_255837228.1">
    <property type="nucleotide sequence ID" value="NZ_CP073346.1"/>
</dbReference>
<dbReference type="PROSITE" id="PS50113">
    <property type="entry name" value="PAC"/>
    <property type="match status" value="2"/>
</dbReference>
<dbReference type="Gene3D" id="3.30.450.20">
    <property type="entry name" value="PAS domain"/>
    <property type="match status" value="5"/>
</dbReference>
<dbReference type="Proteomes" id="UP001059672">
    <property type="component" value="Chromosome"/>
</dbReference>
<evidence type="ECO:0000313" key="12">
    <source>
        <dbReference type="Proteomes" id="UP001059672"/>
    </source>
</evidence>
<evidence type="ECO:0000259" key="7">
    <source>
        <dbReference type="PROSITE" id="PS50112"/>
    </source>
</evidence>
<sequence length="2026" mass="225012">MKTRHLILESCLLVTAFALFGTGLLSLLDYLGSQHLSQHSVVLRPDSSVFAMLMGGLLLSAIRQLRTFVTLFATLLTVASLYTLTHNHLAGGAEVGHSWISGSMRVRSEMALAALAGTLAITLSLGNLLAKRAAQAIGAAIILFAISSQLSDFHPDLGTFRLALRHAANNVANLFAVILGASIIALTQLPSVSRSRLDRPSLAAGLICTLLSCTGWYLLSLQNIESVNRESRVLLAKTQSAIIRTQADRLALIQRMSERWQSLGDLPPENLWQQEVRSYLHDFPGLGLIAVLGPDLSPLLQGARDPQQSSWLNHFLSDSQLRRWLERARQDGGSQISPVAPGAESIPRVLISSQLSLPDQPALTVVASLDIHDTMKSLSDQHLSDLGVRLYEGDTLLFAPSGEPLNHFAIQVGSLDVPVNEDRAWRLISYLDHPHLGNVLSYLPTLVLLFGLSLSGLLMLSQRVVRLNADRTQNAQELNHELQATLSQQHSLQLLNRRIMQFSRDVLCSIDKQGRFLEISPSCERVFGYKAEELIGQPYIELVLPEDRQNTEAETAAIVTGRRTHRFRNRYRHPDGRILHILWSADGSGQDETLFCVAHDITALVQSQTYTEAQRDILSLISSDHPQAEILDSICQMVEALEPEALCSILLLDETGLHLQTGAAPHLPSALNQALEGTAIGPKAGSCGTAAYRRQVVVVEDIATDPLWEDHRDLALANGLHACWSFPLLTREGKVLGTLALYNRRPYAPNQEQVEHLATAAQLATIAITRAHDRQTQQESEQRFRSLFTFNPDAVLSFDLNGHFQQVNGAARQLAGLAQEQLTHRHFIDMVVAEDAERTAQHFASACKGIPQRYETRIRNSNGELLNLDVTNLPIIVDGQIVGVYGIAKDITGRELMTDALHQALLEAEQRTDQLRGLSAAAIASARLLEREALSHYLVNQIRQVIGVHQVMLVAPEGDSGHPTVTSSLSSQDAPRHHGTSPWAETALLRQLMAVEQPICLSQHALETDPYWGGFAGKLGNSGHAPLRGLLLAPLLDNGGHTIGMLLLSDKLQDDFDQDDLAIALQFSQMAVSALENIRLLNEVKGGEQRLKSQLAFTSAITDSLSEGLLAVDSAGLVTFVNPAAEALLGTQEQRLLGQPLHSVLPLDPASCNLQDQPALEGELCLQTGDSRTLLYDARPLSSNAEHAGWVIALDDVTAQRLGDQAMRERNQFFNLSLEMFCMLSLSGHFIQVNPAFASTLRYSEEHLIGKAYMDLIHPQDRPMVKSAVQQLQFGQSIEELIIRVWDADQELHWLQLSATLSDDRVIYCAARDITERKESEKQLRLLQRSLESSYNGVLIVDAQAEDLPIIYANPAFERITGYSPDEILGHNCRFLQRGDSSQKGIKAIRHSLARNSEVHAVLRNYRKDGSPFWNDLYISPVLDEGGQVTHFVGVQNDISEERRYQDELSFNASHDVLTGLPNRTLLEDRLGQSCQLSHRYKRSVAVMFIDLDGFKQINDTNGHHFGDQVLIEVARRLSAQVRAGDTVARMGGDEFVVLLPDLAQKEDAVQVAERMLRAISRPYQIDGTDFHTSASIGITLNDGSIEHPMQLIQQADLAMYKAKQEGRNNYLWFTEDLSLAVRERAGLRGELQKAIEGEDFELYYQPQIDSRSGRVVGLEALLRWQHATRGFISPMTFIPVAEESGQIIPLSLWVLDTACRQIRQLADQGMSKLSVAVNISPVHFQRKNFLETIRAALEKYALNPEQLALEITESVLLNNTDQAIESLQQLRALGVGIAIDDFGTGYSSLGYLKRLPIDKVKIDRSFIREIISDSNDAAITRGIISMAHHLKLKVVAEGVENEPQVAFLRKSHCDQFQGYHFAKPMPFAALENFLHYHMQVHAPVMDQSSEEENLQTILLVDDEENILRALVRVLRRDGYKILTATRARDAFELLAKHHVSVILSDQRMPEMSGTEFLSRVKDLHPHTIRMVLSGYTDLKSVTEAINQGAIYKFLTKPWDDQQLRQDIHQAFQQFNASELKTANRV</sequence>
<feature type="transmembrane region" description="Helical" evidence="5">
    <location>
        <begin position="110"/>
        <end position="126"/>
    </location>
</feature>
<dbReference type="Pfam" id="PF00563">
    <property type="entry name" value="EAL"/>
    <property type="match status" value="1"/>
</dbReference>
<name>A0ABY5H5F1_9PSED</name>
<feature type="domain" description="PAS" evidence="7">
    <location>
        <begin position="1094"/>
        <end position="1139"/>
    </location>
</feature>
<dbReference type="Pfam" id="PF08447">
    <property type="entry name" value="PAS_3"/>
    <property type="match status" value="1"/>
</dbReference>
<evidence type="ECO:0000259" key="9">
    <source>
        <dbReference type="PROSITE" id="PS50883"/>
    </source>
</evidence>
<dbReference type="InterPro" id="IPR035965">
    <property type="entry name" value="PAS-like_dom_sf"/>
</dbReference>
<dbReference type="InterPro" id="IPR003018">
    <property type="entry name" value="GAF"/>
</dbReference>
<dbReference type="InterPro" id="IPR000700">
    <property type="entry name" value="PAS-assoc_C"/>
</dbReference>
<evidence type="ECO:0000256" key="3">
    <source>
        <dbReference type="PROSITE-ProRule" id="PRU00169"/>
    </source>
</evidence>
<feature type="domain" description="EAL" evidence="9">
    <location>
        <begin position="1625"/>
        <end position="1879"/>
    </location>
</feature>
<dbReference type="PANTHER" id="PTHR44757:SF2">
    <property type="entry name" value="BIOFILM ARCHITECTURE MAINTENANCE PROTEIN MBAA"/>
    <property type="match status" value="1"/>
</dbReference>
<feature type="transmembrane region" description="Helical" evidence="5">
    <location>
        <begin position="439"/>
        <end position="460"/>
    </location>
</feature>
<dbReference type="Pfam" id="PF00072">
    <property type="entry name" value="Response_reg"/>
    <property type="match status" value="1"/>
</dbReference>
<dbReference type="SUPFAM" id="SSF55073">
    <property type="entry name" value="Nucleotide cyclase"/>
    <property type="match status" value="1"/>
</dbReference>
<dbReference type="SUPFAM" id="SSF141868">
    <property type="entry name" value="EAL domain-like"/>
    <property type="match status" value="1"/>
</dbReference>
<dbReference type="InterPro" id="IPR052155">
    <property type="entry name" value="Biofilm_reg_signaling"/>
</dbReference>
<dbReference type="SMART" id="SM00065">
    <property type="entry name" value="GAF"/>
    <property type="match status" value="2"/>
</dbReference>
<dbReference type="SMART" id="SM00086">
    <property type="entry name" value="PAC"/>
    <property type="match status" value="5"/>
</dbReference>
<dbReference type="PANTHER" id="PTHR44757">
    <property type="entry name" value="DIGUANYLATE CYCLASE DGCP"/>
    <property type="match status" value="1"/>
</dbReference>
<evidence type="ECO:0000259" key="10">
    <source>
        <dbReference type="PROSITE" id="PS50887"/>
    </source>
</evidence>
<dbReference type="EMBL" id="CP073346">
    <property type="protein sequence ID" value="UTW06662.1"/>
    <property type="molecule type" value="Genomic_DNA"/>
</dbReference>
<dbReference type="Gene3D" id="3.20.20.450">
    <property type="entry name" value="EAL domain"/>
    <property type="match status" value="1"/>
</dbReference>
<feature type="transmembrane region" description="Helical" evidence="5">
    <location>
        <begin position="69"/>
        <end position="90"/>
    </location>
</feature>
<feature type="region of interest" description="Disordered" evidence="4">
    <location>
        <begin position="959"/>
        <end position="980"/>
    </location>
</feature>
<dbReference type="CDD" id="cd17569">
    <property type="entry name" value="REC_HupR-like"/>
    <property type="match status" value="1"/>
</dbReference>
<keyword evidence="5" id="KW-0812">Transmembrane</keyword>
<feature type="domain" description="Response regulatory" evidence="6">
    <location>
        <begin position="1897"/>
        <end position="2012"/>
    </location>
</feature>
<dbReference type="Pfam" id="PF08448">
    <property type="entry name" value="PAS_4"/>
    <property type="match status" value="2"/>
</dbReference>
<keyword evidence="1" id="KW-0808">Transferase</keyword>
<dbReference type="Gene3D" id="3.30.450.40">
    <property type="match status" value="2"/>
</dbReference>
<feature type="transmembrane region" description="Helical" evidence="5">
    <location>
        <begin position="12"/>
        <end position="31"/>
    </location>
</feature>
<organism evidence="11 12">
    <name type="scientific">Pseudomonas benzenivorans</name>
    <dbReference type="NCBI Taxonomy" id="556533"/>
    <lineage>
        <taxon>Bacteria</taxon>
        <taxon>Pseudomonadati</taxon>
        <taxon>Pseudomonadota</taxon>
        <taxon>Gammaproteobacteria</taxon>
        <taxon>Pseudomonadales</taxon>
        <taxon>Pseudomonadaceae</taxon>
        <taxon>Pseudomonas</taxon>
    </lineage>
</organism>
<dbReference type="Gene3D" id="3.30.70.270">
    <property type="match status" value="1"/>
</dbReference>
<evidence type="ECO:0000313" key="11">
    <source>
        <dbReference type="EMBL" id="UTW06662.1"/>
    </source>
</evidence>
<dbReference type="Pfam" id="PF13426">
    <property type="entry name" value="PAS_9"/>
    <property type="match status" value="1"/>
</dbReference>
<dbReference type="InterPro" id="IPR029016">
    <property type="entry name" value="GAF-like_dom_sf"/>
</dbReference>
<dbReference type="SUPFAM" id="SSF52172">
    <property type="entry name" value="CheY-like"/>
    <property type="match status" value="1"/>
</dbReference>
<dbReference type="InterPro" id="IPR043128">
    <property type="entry name" value="Rev_trsase/Diguanyl_cyclase"/>
</dbReference>
<dbReference type="SMART" id="SM00052">
    <property type="entry name" value="EAL"/>
    <property type="match status" value="1"/>
</dbReference>
<feature type="transmembrane region" description="Helical" evidence="5">
    <location>
        <begin position="201"/>
        <end position="219"/>
    </location>
</feature>
<feature type="domain" description="PAC" evidence="8">
    <location>
        <begin position="1395"/>
        <end position="1451"/>
    </location>
</feature>
<protein>
    <submittedName>
        <fullName evidence="11">PAS domain S-box protein</fullName>
    </submittedName>
</protein>
<dbReference type="Pfam" id="PF01590">
    <property type="entry name" value="GAF"/>
    <property type="match status" value="1"/>
</dbReference>
<keyword evidence="2" id="KW-0418">Kinase</keyword>
<dbReference type="NCBIfam" id="TIGR00254">
    <property type="entry name" value="GGDEF"/>
    <property type="match status" value="1"/>
</dbReference>
<feature type="domain" description="PAS" evidence="7">
    <location>
        <begin position="780"/>
        <end position="850"/>
    </location>
</feature>
<dbReference type="CDD" id="cd01949">
    <property type="entry name" value="GGDEF"/>
    <property type="match status" value="1"/>
</dbReference>
<evidence type="ECO:0000256" key="4">
    <source>
        <dbReference type="SAM" id="MobiDB-lite"/>
    </source>
</evidence>
<evidence type="ECO:0000256" key="1">
    <source>
        <dbReference type="ARBA" id="ARBA00022679"/>
    </source>
</evidence>
<dbReference type="PROSITE" id="PS50883">
    <property type="entry name" value="EAL"/>
    <property type="match status" value="1"/>
</dbReference>
<dbReference type="PROSITE" id="PS50110">
    <property type="entry name" value="RESPONSE_REGULATORY"/>
    <property type="match status" value="1"/>
</dbReference>
<proteinExistence type="predicted"/>
<dbReference type="InterPro" id="IPR000014">
    <property type="entry name" value="PAS"/>
</dbReference>
<dbReference type="InterPro" id="IPR035919">
    <property type="entry name" value="EAL_sf"/>
</dbReference>
<dbReference type="PROSITE" id="PS50887">
    <property type="entry name" value="GGDEF"/>
    <property type="match status" value="1"/>
</dbReference>
<keyword evidence="5" id="KW-0472">Membrane</keyword>
<dbReference type="Pfam" id="PF13185">
    <property type="entry name" value="GAF_2"/>
    <property type="match status" value="1"/>
</dbReference>
<dbReference type="InterPro" id="IPR013656">
    <property type="entry name" value="PAS_4"/>
</dbReference>
<dbReference type="InterPro" id="IPR001633">
    <property type="entry name" value="EAL_dom"/>
</dbReference>
<keyword evidence="5" id="KW-1133">Transmembrane helix</keyword>
<dbReference type="InterPro" id="IPR013655">
    <property type="entry name" value="PAS_fold_3"/>
</dbReference>
<dbReference type="Pfam" id="PF00989">
    <property type="entry name" value="PAS"/>
    <property type="match status" value="1"/>
</dbReference>
<reference evidence="11" key="1">
    <citation type="submission" date="2021-04" db="EMBL/GenBank/DDBJ databases">
        <title>Oceanospirillales bacteria with DddD are important DMSP degraders in coastal seawater.</title>
        <authorList>
            <person name="Liu J."/>
        </authorList>
    </citation>
    <scope>NUCLEOTIDE SEQUENCE</scope>
    <source>
        <strain evidence="11">D13-4</strain>
    </source>
</reference>
<dbReference type="SUPFAM" id="SSF55785">
    <property type="entry name" value="PYP-like sensor domain (PAS domain)"/>
    <property type="match status" value="5"/>
</dbReference>
<evidence type="ECO:0000256" key="5">
    <source>
        <dbReference type="SAM" id="Phobius"/>
    </source>
</evidence>
<feature type="domain" description="PAS" evidence="7">
    <location>
        <begin position="1223"/>
        <end position="1276"/>
    </location>
</feature>
<feature type="domain" description="PAS" evidence="7">
    <location>
        <begin position="497"/>
        <end position="562"/>
    </location>
</feature>